<comment type="subcellular location">
    <subcellularLocation>
        <location evidence="2">Cell membrane</location>
        <topology evidence="2">Lipid-anchor</topology>
        <topology evidence="2">GPI-anchor</topology>
    </subcellularLocation>
</comment>
<reference evidence="13" key="1">
    <citation type="submission" date="2016-08" db="EMBL/GenBank/DDBJ databases">
        <title>VSG repertoire of Trypanosoma brucei EATRO 1125.</title>
        <authorList>
            <person name="Cross G.A."/>
        </authorList>
    </citation>
    <scope>NUCLEOTIDE SEQUENCE</scope>
    <source>
        <strain evidence="13">EATRO 1125</strain>
    </source>
</reference>
<dbReference type="InterPro" id="IPR025932">
    <property type="entry name" value="Trypano_VSG_B_N_dom"/>
</dbReference>
<comment type="function">
    <text evidence="1">VSG forms a coat on the surface of the parasite. The trypanosome evades the immune response of the host by expressing a series of antigenically distinct VSGs from an estimated 1000 VSG genes.</text>
</comment>
<feature type="region of interest" description="Disordered" evidence="9">
    <location>
        <begin position="83"/>
        <end position="104"/>
    </location>
</feature>
<organism evidence="13">
    <name type="scientific">Trypanosoma brucei</name>
    <dbReference type="NCBI Taxonomy" id="5691"/>
    <lineage>
        <taxon>Eukaryota</taxon>
        <taxon>Discoba</taxon>
        <taxon>Euglenozoa</taxon>
        <taxon>Kinetoplastea</taxon>
        <taxon>Metakinetoplastina</taxon>
        <taxon>Trypanosomatida</taxon>
        <taxon>Trypanosomatidae</taxon>
        <taxon>Trypanosoma</taxon>
    </lineage>
</organism>
<keyword evidence="6" id="KW-0472">Membrane</keyword>
<evidence type="ECO:0000256" key="10">
    <source>
        <dbReference type="SAM" id="SignalP"/>
    </source>
</evidence>
<sequence length="525" mass="56296">MNKTTYLIRLVAAVTAATCVGHSVINAGDHGHFFRQLCELVNLAQRPTAAALSDSKAKASFMEIGKLNVSIAPDTWRQAIQHKTQTPNAQHKPTPHTAETATPDPREDYWKEALASVKTDEARRDVLTKAGLQNADDLELAQYRKALKPIAERAFQELQSIRQLAAGPAGKSAQDAVKALKIAAYGREDFTITTAKDTDCKGTDKAQNTRTGLCGAAAKSSKVKSIAEILLCVCAYTSESVKFCESTQSTSEMDLGNNPQNVLTDLLNKCPPPSNEQPVKSREVGQLKAALLQEFRSKGTASYYGTFEANDCRGSSAQGVCVIYKTEKTAEHKTLKETQWAANLAAATGKLETHEAAEAQVTATERSIAAAAAAAYQLKTISAPEERTAHSSSSPAHKAKSADKQTTDSTCANTTKKSAAECEKLDCDYDAENNKCKPKAGTDNTATGTGEGATGATTTGCEKHFTDENGCKKMNEGKDKPVCAWKKGGEADKDKDEFRCRSSSFLLNKQFALSVVSAAFVALLF</sequence>
<proteinExistence type="predicted"/>
<evidence type="ECO:0000256" key="3">
    <source>
        <dbReference type="ARBA" id="ARBA00022475"/>
    </source>
</evidence>
<dbReference type="VEuPathDB" id="TriTrypDB:Tb427_000636700"/>
<evidence type="ECO:0000259" key="12">
    <source>
        <dbReference type="Pfam" id="PF13206"/>
    </source>
</evidence>
<evidence type="ECO:0000256" key="4">
    <source>
        <dbReference type="ARBA" id="ARBA00022622"/>
    </source>
</evidence>
<feature type="domain" description="Trypanosome variant surface glycoprotein B-type N-terminal" evidence="12">
    <location>
        <begin position="14"/>
        <end position="369"/>
    </location>
</feature>
<evidence type="ECO:0000256" key="9">
    <source>
        <dbReference type="SAM" id="MobiDB-lite"/>
    </source>
</evidence>
<evidence type="ECO:0000256" key="7">
    <source>
        <dbReference type="ARBA" id="ARBA00023180"/>
    </source>
</evidence>
<evidence type="ECO:0000259" key="11">
    <source>
        <dbReference type="Pfam" id="PF10659"/>
    </source>
</evidence>
<dbReference type="InterPro" id="IPR019609">
    <property type="entry name" value="Variant_surf_glycoprt_trypan_C"/>
</dbReference>
<keyword evidence="8" id="KW-0449">Lipoprotein</keyword>
<feature type="region of interest" description="Disordered" evidence="9">
    <location>
        <begin position="383"/>
        <end position="410"/>
    </location>
</feature>
<keyword evidence="5 10" id="KW-0732">Signal</keyword>
<dbReference type="VEuPathDB" id="TriTrypDB:Tb1125.8.460"/>
<evidence type="ECO:0000256" key="8">
    <source>
        <dbReference type="ARBA" id="ARBA00023288"/>
    </source>
</evidence>
<dbReference type="GO" id="GO:0005886">
    <property type="term" value="C:plasma membrane"/>
    <property type="evidence" value="ECO:0007669"/>
    <property type="project" value="UniProtKB-SubCell"/>
</dbReference>
<evidence type="ECO:0000256" key="2">
    <source>
        <dbReference type="ARBA" id="ARBA00004609"/>
    </source>
</evidence>
<dbReference type="VEuPathDB" id="TriTrypDB:Tb11.0710"/>
<feature type="signal peptide" evidence="10">
    <location>
        <begin position="1"/>
        <end position="21"/>
    </location>
</feature>
<keyword evidence="3" id="KW-1003">Cell membrane</keyword>
<dbReference type="EMBL" id="KX698673">
    <property type="protein sequence ID" value="APD72629.1"/>
    <property type="molecule type" value="Genomic_DNA"/>
</dbReference>
<feature type="chain" id="PRO_5012362448" evidence="10">
    <location>
        <begin position="22"/>
        <end position="525"/>
    </location>
</feature>
<keyword evidence="4" id="KW-0336">GPI-anchor</keyword>
<dbReference type="Pfam" id="PF10659">
    <property type="entry name" value="Trypan_glycop_C"/>
    <property type="match status" value="1"/>
</dbReference>
<evidence type="ECO:0000256" key="6">
    <source>
        <dbReference type="ARBA" id="ARBA00023136"/>
    </source>
</evidence>
<evidence type="ECO:0000256" key="5">
    <source>
        <dbReference type="ARBA" id="ARBA00022729"/>
    </source>
</evidence>
<dbReference type="AlphaFoldDB" id="A0A1J0R474"/>
<feature type="domain" description="Trypanosome variant surface glycoprotein C-terminal" evidence="11">
    <location>
        <begin position="414"/>
        <end position="524"/>
    </location>
</feature>
<accession>A0A1J0R474</accession>
<name>A0A1J0R474_9TRYP</name>
<dbReference type="GO" id="GO:0098552">
    <property type="term" value="C:side of membrane"/>
    <property type="evidence" value="ECO:0007669"/>
    <property type="project" value="UniProtKB-KW"/>
</dbReference>
<protein>
    <submittedName>
        <fullName evidence="13">Variant surface glycoprotein 1125.143</fullName>
    </submittedName>
</protein>
<evidence type="ECO:0000313" key="13">
    <source>
        <dbReference type="EMBL" id="APD72629.1"/>
    </source>
</evidence>
<dbReference type="Pfam" id="PF13206">
    <property type="entry name" value="VSG_B"/>
    <property type="match status" value="1"/>
</dbReference>
<evidence type="ECO:0000256" key="1">
    <source>
        <dbReference type="ARBA" id="ARBA00002523"/>
    </source>
</evidence>
<keyword evidence="7" id="KW-0325">Glycoprotein</keyword>